<protein>
    <recommendedName>
        <fullName evidence="8">BTB domain-containing protein</fullName>
    </recommendedName>
</protein>
<gene>
    <name evidence="6" type="ORF">EJB05_48131</name>
</gene>
<evidence type="ECO:0008006" key="8">
    <source>
        <dbReference type="Google" id="ProtNLM"/>
    </source>
</evidence>
<sequence length="357" mass="39924">MVEVGDSPATVPPRATREDMGKRRRKIELEEQNINSALREFRVNYEQFKYYAIGKAICSKPFATGGHMWRVNCYPSGQDVSDGGEYVSISVELVSKSKSVHAIHEAFLIDKDRQPCHEVAYRSNADLFETSSEWGWSQFVARTELEEVYLTEGHFTSVCSIMVIRDSSISVPPPDIGEQFSNLLDSSDGADVSFVVDGETFHAHRAVLAARSPVFRAELLGSMAEATMSSITLHEITHATFRIMLRFVYTDALPGDDELGDSSSEMVQNLLAAADRYALDRLKLICAQKLWADVSVDTVATTLACAEMYSCSELKSKCFDFFADEENFKKAVLTEGFMQLVQKFPSVMPELRERLGI</sequence>
<keyword evidence="7" id="KW-1185">Reference proteome</keyword>
<dbReference type="Gene3D" id="3.30.710.10">
    <property type="entry name" value="Potassium Channel Kv1.1, Chain A"/>
    <property type="match status" value="1"/>
</dbReference>
<dbReference type="Pfam" id="PF00651">
    <property type="entry name" value="BTB"/>
    <property type="match status" value="1"/>
</dbReference>
<comment type="pathway">
    <text evidence="1">Protein modification; protein ubiquitination.</text>
</comment>
<dbReference type="AlphaFoldDB" id="A0A5J9T166"/>
<dbReference type="Gene3D" id="1.25.40.420">
    <property type="match status" value="1"/>
</dbReference>
<evidence type="ECO:0000313" key="7">
    <source>
        <dbReference type="Proteomes" id="UP000324897"/>
    </source>
</evidence>
<dbReference type="InterPro" id="IPR008974">
    <property type="entry name" value="TRAF-like"/>
</dbReference>
<dbReference type="InterPro" id="IPR000210">
    <property type="entry name" value="BTB/POZ_dom"/>
</dbReference>
<dbReference type="PANTHER" id="PTHR26379">
    <property type="entry name" value="BTB/POZ AND MATH DOMAIN-CONTAINING PROTEIN 1"/>
    <property type="match status" value="1"/>
</dbReference>
<comment type="similarity">
    <text evidence="2">Belongs to the Tdpoz family.</text>
</comment>
<evidence type="ECO:0000256" key="1">
    <source>
        <dbReference type="ARBA" id="ARBA00004906"/>
    </source>
</evidence>
<dbReference type="Proteomes" id="UP000324897">
    <property type="component" value="Unassembled WGS sequence"/>
</dbReference>
<evidence type="ECO:0000256" key="2">
    <source>
        <dbReference type="ARBA" id="ARBA00010846"/>
    </source>
</evidence>
<dbReference type="InterPro" id="IPR011333">
    <property type="entry name" value="SKP1/BTB/POZ_sf"/>
</dbReference>
<evidence type="ECO:0000313" key="6">
    <source>
        <dbReference type="EMBL" id="TVU04984.1"/>
    </source>
</evidence>
<dbReference type="EMBL" id="RWGY01000051">
    <property type="protein sequence ID" value="TVU04984.1"/>
    <property type="molecule type" value="Genomic_DNA"/>
</dbReference>
<organism evidence="6 7">
    <name type="scientific">Eragrostis curvula</name>
    <name type="common">weeping love grass</name>
    <dbReference type="NCBI Taxonomy" id="38414"/>
    <lineage>
        <taxon>Eukaryota</taxon>
        <taxon>Viridiplantae</taxon>
        <taxon>Streptophyta</taxon>
        <taxon>Embryophyta</taxon>
        <taxon>Tracheophyta</taxon>
        <taxon>Spermatophyta</taxon>
        <taxon>Magnoliopsida</taxon>
        <taxon>Liliopsida</taxon>
        <taxon>Poales</taxon>
        <taxon>Poaceae</taxon>
        <taxon>PACMAD clade</taxon>
        <taxon>Chloridoideae</taxon>
        <taxon>Eragrostideae</taxon>
        <taxon>Eragrostidinae</taxon>
        <taxon>Eragrostis</taxon>
    </lineage>
</organism>
<dbReference type="Gramene" id="TVU04984">
    <property type="protein sequence ID" value="TVU04984"/>
    <property type="gene ID" value="EJB05_48131"/>
</dbReference>
<proteinExistence type="inferred from homology"/>
<feature type="domain" description="MATH" evidence="5">
    <location>
        <begin position="38"/>
        <end position="161"/>
    </location>
</feature>
<evidence type="ECO:0000256" key="3">
    <source>
        <dbReference type="SAM" id="MobiDB-lite"/>
    </source>
</evidence>
<dbReference type="SUPFAM" id="SSF54695">
    <property type="entry name" value="POZ domain"/>
    <property type="match status" value="1"/>
</dbReference>
<dbReference type="SUPFAM" id="SSF49599">
    <property type="entry name" value="TRAF domain-like"/>
    <property type="match status" value="1"/>
</dbReference>
<evidence type="ECO:0000259" key="4">
    <source>
        <dbReference type="PROSITE" id="PS50097"/>
    </source>
</evidence>
<dbReference type="InterPro" id="IPR002083">
    <property type="entry name" value="MATH/TRAF_dom"/>
</dbReference>
<reference evidence="6 7" key="1">
    <citation type="journal article" date="2019" name="Sci. Rep.">
        <title>A high-quality genome of Eragrostis curvula grass provides insights into Poaceae evolution and supports new strategies to enhance forage quality.</title>
        <authorList>
            <person name="Carballo J."/>
            <person name="Santos B.A.C.M."/>
            <person name="Zappacosta D."/>
            <person name="Garbus I."/>
            <person name="Selva J.P."/>
            <person name="Gallo C.A."/>
            <person name="Diaz A."/>
            <person name="Albertini E."/>
            <person name="Caccamo M."/>
            <person name="Echenique V."/>
        </authorList>
    </citation>
    <scope>NUCLEOTIDE SEQUENCE [LARGE SCALE GENOMIC DNA]</scope>
    <source>
        <strain evidence="7">cv. Victoria</strain>
        <tissue evidence="6">Leaf</tissue>
    </source>
</reference>
<dbReference type="Pfam" id="PF22486">
    <property type="entry name" value="MATH_2"/>
    <property type="match status" value="1"/>
</dbReference>
<dbReference type="PROSITE" id="PS50097">
    <property type="entry name" value="BTB"/>
    <property type="match status" value="1"/>
</dbReference>
<dbReference type="SMART" id="SM00225">
    <property type="entry name" value="BTB"/>
    <property type="match status" value="1"/>
</dbReference>
<dbReference type="OrthoDB" id="6359816at2759"/>
<evidence type="ECO:0000259" key="5">
    <source>
        <dbReference type="PROSITE" id="PS50144"/>
    </source>
</evidence>
<accession>A0A5J9T166</accession>
<feature type="region of interest" description="Disordered" evidence="3">
    <location>
        <begin position="1"/>
        <end position="22"/>
    </location>
</feature>
<comment type="caution">
    <text evidence="6">The sequence shown here is derived from an EMBL/GenBank/DDBJ whole genome shotgun (WGS) entry which is preliminary data.</text>
</comment>
<dbReference type="InterPro" id="IPR045005">
    <property type="entry name" value="BPM1-6"/>
</dbReference>
<dbReference type="Pfam" id="PF24570">
    <property type="entry name" value="BACK_BPM_SPOP"/>
    <property type="match status" value="1"/>
</dbReference>
<dbReference type="PANTHER" id="PTHR26379:SF504">
    <property type="entry name" value="OS08G0523800 PROTEIN"/>
    <property type="match status" value="1"/>
</dbReference>
<dbReference type="PROSITE" id="PS50144">
    <property type="entry name" value="MATH"/>
    <property type="match status" value="1"/>
</dbReference>
<dbReference type="GO" id="GO:0016567">
    <property type="term" value="P:protein ubiquitination"/>
    <property type="evidence" value="ECO:0007669"/>
    <property type="project" value="InterPro"/>
</dbReference>
<feature type="domain" description="BTB" evidence="4">
    <location>
        <begin position="190"/>
        <end position="257"/>
    </location>
</feature>
<dbReference type="Gene3D" id="2.60.210.10">
    <property type="entry name" value="Apoptosis, Tumor Necrosis Factor Receptor Associated Protein 2, Chain A"/>
    <property type="match status" value="1"/>
</dbReference>
<feature type="non-terminal residue" evidence="6">
    <location>
        <position position="1"/>
    </location>
</feature>
<name>A0A5J9T166_9POAL</name>
<dbReference type="InterPro" id="IPR056423">
    <property type="entry name" value="BACK_BPM_SPOP"/>
</dbReference>
<dbReference type="CDD" id="cd00121">
    <property type="entry name" value="MATH"/>
    <property type="match status" value="1"/>
</dbReference>